<evidence type="ECO:0000313" key="8">
    <source>
        <dbReference type="EMBL" id="GAA4473327.1"/>
    </source>
</evidence>
<dbReference type="Proteomes" id="UP001500840">
    <property type="component" value="Unassembled WGS sequence"/>
</dbReference>
<dbReference type="EMBL" id="BAABGA010000120">
    <property type="protein sequence ID" value="GAA4473327.1"/>
    <property type="molecule type" value="Genomic_DNA"/>
</dbReference>
<keyword evidence="3" id="KW-0378">Hydrolase</keyword>
<dbReference type="SUPFAM" id="SSF48403">
    <property type="entry name" value="Ankyrin repeat"/>
    <property type="match status" value="1"/>
</dbReference>
<accession>A0ABP8NX85</accession>
<keyword evidence="5" id="KW-0040">ANK repeat</keyword>
<dbReference type="Pfam" id="PF00884">
    <property type="entry name" value="Sulfatase"/>
    <property type="match status" value="1"/>
</dbReference>
<gene>
    <name evidence="8" type="ORF">GCM10023156_71130</name>
</gene>
<dbReference type="PROSITE" id="PS50088">
    <property type="entry name" value="ANK_REPEAT"/>
    <property type="match status" value="6"/>
</dbReference>
<comment type="caution">
    <text evidence="8">The sequence shown here is derived from an EMBL/GenBank/DDBJ whole genome shotgun (WGS) entry which is preliminary data.</text>
</comment>
<dbReference type="SUPFAM" id="SSF53649">
    <property type="entry name" value="Alkaline phosphatase-like"/>
    <property type="match status" value="1"/>
</dbReference>
<dbReference type="InterPro" id="IPR002110">
    <property type="entry name" value="Ankyrin_rpt"/>
</dbReference>
<dbReference type="InterPro" id="IPR050738">
    <property type="entry name" value="Sulfatase"/>
</dbReference>
<feature type="repeat" description="ANK" evidence="5">
    <location>
        <begin position="236"/>
        <end position="268"/>
    </location>
</feature>
<keyword evidence="6" id="KW-0732">Signal</keyword>
<evidence type="ECO:0000256" key="4">
    <source>
        <dbReference type="ARBA" id="ARBA00022837"/>
    </source>
</evidence>
<dbReference type="InterPro" id="IPR017850">
    <property type="entry name" value="Alkaline_phosphatase_core_sf"/>
</dbReference>
<dbReference type="InterPro" id="IPR000917">
    <property type="entry name" value="Sulfatase_N"/>
</dbReference>
<feature type="signal peptide" evidence="6">
    <location>
        <begin position="1"/>
        <end position="28"/>
    </location>
</feature>
<dbReference type="RefSeq" id="WP_345328465.1">
    <property type="nucleotide sequence ID" value="NZ_BAABGA010000120.1"/>
</dbReference>
<dbReference type="PROSITE" id="PS00149">
    <property type="entry name" value="SULFATASE_2"/>
    <property type="match status" value="1"/>
</dbReference>
<protein>
    <recommendedName>
        <fullName evidence="7">Sulfatase N-terminal domain-containing protein</fullName>
    </recommendedName>
</protein>
<feature type="repeat" description="ANK" evidence="5">
    <location>
        <begin position="126"/>
        <end position="158"/>
    </location>
</feature>
<feature type="repeat" description="ANK" evidence="5">
    <location>
        <begin position="159"/>
        <end position="191"/>
    </location>
</feature>
<name>A0ABP8NX85_9BACT</name>
<keyword evidence="4" id="KW-0106">Calcium</keyword>
<proteinExistence type="inferred from homology"/>
<keyword evidence="2" id="KW-0479">Metal-binding</keyword>
<dbReference type="CDD" id="cd16143">
    <property type="entry name" value="ARS_like"/>
    <property type="match status" value="1"/>
</dbReference>
<dbReference type="Gene3D" id="1.25.40.20">
    <property type="entry name" value="Ankyrin repeat-containing domain"/>
    <property type="match status" value="3"/>
</dbReference>
<evidence type="ECO:0000259" key="7">
    <source>
        <dbReference type="Pfam" id="PF00884"/>
    </source>
</evidence>
<feature type="repeat" description="ANK" evidence="5">
    <location>
        <begin position="60"/>
        <end position="92"/>
    </location>
</feature>
<dbReference type="Pfam" id="PF12796">
    <property type="entry name" value="Ank_2"/>
    <property type="match status" value="3"/>
</dbReference>
<evidence type="ECO:0000313" key="9">
    <source>
        <dbReference type="Proteomes" id="UP001500840"/>
    </source>
</evidence>
<dbReference type="InterPro" id="IPR036770">
    <property type="entry name" value="Ankyrin_rpt-contain_sf"/>
</dbReference>
<dbReference type="PANTHER" id="PTHR42693">
    <property type="entry name" value="ARYLSULFATASE FAMILY MEMBER"/>
    <property type="match status" value="1"/>
</dbReference>
<feature type="repeat" description="ANK" evidence="5">
    <location>
        <begin position="333"/>
        <end position="365"/>
    </location>
</feature>
<evidence type="ECO:0000256" key="1">
    <source>
        <dbReference type="ARBA" id="ARBA00008779"/>
    </source>
</evidence>
<dbReference type="Gene3D" id="3.30.1120.10">
    <property type="match status" value="1"/>
</dbReference>
<dbReference type="InterPro" id="IPR024607">
    <property type="entry name" value="Sulfatase_CS"/>
</dbReference>
<feature type="chain" id="PRO_5046929988" description="Sulfatase N-terminal domain-containing protein" evidence="6">
    <location>
        <begin position="29"/>
        <end position="951"/>
    </location>
</feature>
<comment type="similarity">
    <text evidence="1">Belongs to the sulfatase family.</text>
</comment>
<reference evidence="9" key="1">
    <citation type="journal article" date="2019" name="Int. J. Syst. Evol. Microbiol.">
        <title>The Global Catalogue of Microorganisms (GCM) 10K type strain sequencing project: providing services to taxonomists for standard genome sequencing and annotation.</title>
        <authorList>
            <consortium name="The Broad Institute Genomics Platform"/>
            <consortium name="The Broad Institute Genome Sequencing Center for Infectious Disease"/>
            <person name="Wu L."/>
            <person name="Ma J."/>
        </authorList>
    </citation>
    <scope>NUCLEOTIDE SEQUENCE [LARGE SCALE GENOMIC DNA]</scope>
    <source>
        <strain evidence="9">JCM 17759</strain>
    </source>
</reference>
<dbReference type="PANTHER" id="PTHR42693:SF53">
    <property type="entry name" value="ENDO-4-O-SULFATASE"/>
    <property type="match status" value="1"/>
</dbReference>
<dbReference type="Gene3D" id="3.40.720.10">
    <property type="entry name" value="Alkaline Phosphatase, subunit A"/>
    <property type="match status" value="1"/>
</dbReference>
<dbReference type="PROSITE" id="PS50297">
    <property type="entry name" value="ANK_REP_REGION"/>
    <property type="match status" value="6"/>
</dbReference>
<keyword evidence="9" id="KW-1185">Reference proteome</keyword>
<evidence type="ECO:0000256" key="3">
    <source>
        <dbReference type="ARBA" id="ARBA00022801"/>
    </source>
</evidence>
<organism evidence="8 9">
    <name type="scientific">Novipirellula rosea</name>
    <dbReference type="NCBI Taxonomy" id="1031540"/>
    <lineage>
        <taxon>Bacteria</taxon>
        <taxon>Pseudomonadati</taxon>
        <taxon>Planctomycetota</taxon>
        <taxon>Planctomycetia</taxon>
        <taxon>Pirellulales</taxon>
        <taxon>Pirellulaceae</taxon>
        <taxon>Novipirellula</taxon>
    </lineage>
</organism>
<sequence>MKFLSCCIPVVRAFVAFVLCMTWPPASAADLADDAERQRWDAVTKHLADDHVDVNASQADGMTAVHWAAFHNRADVIESLVDAGGNVNAVNEYQVSPLSLACEYGCEDAVAALIRHDADVSATRLGKETPLMLAARTGNAAIVRALVKHGANVNAKEVGGQTALMWAAAAGNLDAVDALIQGGARLDDRLPKSDFSAIMFAARHGRTDVVMRLLDAGLDVNAVMNPSRSGGRDPRKRTSALMLAVESGHLELAIKLIQRGADPNDQRSGYAPLHAITWVRRTELGDDPAGDPAPRITGSLNTLDFVRAIVAAGADVNLQLKNGTPRGARLNPKGTTPFLLASRGADLPLMELLLELGADPSITNADGTTALMAAAGVGVIAVGEEPGTPEEVNLAIRKLVDLGLDPNVVDRKGETAMHGAALRTFPTTVAVLAEVGADPAIWNQENKRGWTPHEIAAGQRPGSVKPSPPTIAALDAALKVQRVSKPNIVVILVDDMGYGDPGCFNPNSKIPTPNIDRIARDGMRFTDAHAPGPLCHMSRYGLMTGQYPFRIDVSVWPRKPLIQQDQWTIASLAKSAGYRTAMVGKWHLGFNEEGYDKPLRGGPVDRGFDDFFGIRASTDIPPYFYIRNDRAVEPPTQHIDANHSDGWSPIQGAFWRAGGIAADLQLHDVLERFTDEATQVIADHAADKTTADESAKPPLMLYLAYPAPHTPWLPSKEFAGKSGAGMYGDFLMMVDAQIGRVLTTLHDSGMDDDTLLVFTSDNGPTWYDRDVDRFGHDSAGGFRGMKSDAWEAGHRMPLIVRWPGRVKAGSTSDQLVCFTDFLATFADVLNVTIPTAAGSDSISFLQALTGDKRNAAQARTQFVMQAGSAASMMMIREGDWKLITGLGSGGFSKPTLVQPKPDGVTGQLYNLRRDPAEQHNLYAQHPEIVDRLRASLEQCVRSGHNRSKRER</sequence>
<evidence type="ECO:0000256" key="2">
    <source>
        <dbReference type="ARBA" id="ARBA00022723"/>
    </source>
</evidence>
<evidence type="ECO:0000256" key="6">
    <source>
        <dbReference type="SAM" id="SignalP"/>
    </source>
</evidence>
<evidence type="ECO:0000256" key="5">
    <source>
        <dbReference type="PROSITE-ProRule" id="PRU00023"/>
    </source>
</evidence>
<feature type="repeat" description="ANK" evidence="5">
    <location>
        <begin position="193"/>
        <end position="225"/>
    </location>
</feature>
<dbReference type="PRINTS" id="PR01415">
    <property type="entry name" value="ANKYRIN"/>
</dbReference>
<feature type="domain" description="Sulfatase N-terminal" evidence="7">
    <location>
        <begin position="486"/>
        <end position="830"/>
    </location>
</feature>
<dbReference type="SMART" id="SM00248">
    <property type="entry name" value="ANK"/>
    <property type="match status" value="10"/>
</dbReference>